<dbReference type="CDD" id="cd00009">
    <property type="entry name" value="AAA"/>
    <property type="match status" value="1"/>
</dbReference>
<evidence type="ECO:0000256" key="4">
    <source>
        <dbReference type="ARBA" id="ARBA00017143"/>
    </source>
</evidence>
<dbReference type="PANTHER" id="PTHR48103:SF2">
    <property type="entry name" value="MIDASIN"/>
    <property type="match status" value="1"/>
</dbReference>
<evidence type="ECO:0000259" key="12">
    <source>
        <dbReference type="PROSITE" id="PS50234"/>
    </source>
</evidence>
<dbReference type="SUPFAM" id="SSF52540">
    <property type="entry name" value="P-loop containing nucleoside triphosphate hydrolases"/>
    <property type="match status" value="6"/>
</dbReference>
<dbReference type="InterPro" id="IPR002035">
    <property type="entry name" value="VWF_A"/>
</dbReference>
<dbReference type="SUPFAM" id="SSF53300">
    <property type="entry name" value="vWA-like"/>
    <property type="match status" value="1"/>
</dbReference>
<evidence type="ECO:0000256" key="1">
    <source>
        <dbReference type="ARBA" id="ARBA00004604"/>
    </source>
</evidence>
<dbReference type="GO" id="GO:0030687">
    <property type="term" value="C:preribosome, large subunit precursor"/>
    <property type="evidence" value="ECO:0007669"/>
    <property type="project" value="TreeGrafter"/>
</dbReference>
<feature type="compositionally biased region" description="Acidic residues" evidence="11">
    <location>
        <begin position="4207"/>
        <end position="4217"/>
    </location>
</feature>
<dbReference type="InterPro" id="IPR040848">
    <property type="entry name" value="AAA_lid_7"/>
</dbReference>
<dbReference type="GO" id="GO:0016887">
    <property type="term" value="F:ATP hydrolysis activity"/>
    <property type="evidence" value="ECO:0007669"/>
    <property type="project" value="InterPro"/>
</dbReference>
<dbReference type="InterPro" id="IPR041190">
    <property type="entry name" value="Midasin_AAA_lid_5"/>
</dbReference>
<comment type="similarity">
    <text evidence="3 10">Belongs to the midasin family.</text>
</comment>
<reference evidence="13" key="2">
    <citation type="submission" date="2014-06" db="EMBL/GenBank/DDBJ databases">
        <title>The complete genome of Blastobotrys (Arxula) adeninivorans LS3 - a yeast of biotechnological interest.</title>
        <authorList>
            <person name="Kunze G."/>
            <person name="Gaillardin C."/>
            <person name="Czernicka M."/>
            <person name="Durrens P."/>
            <person name="Martin T."/>
            <person name="Boer E."/>
            <person name="Gabaldon T."/>
            <person name="Cruz J."/>
            <person name="Talla E."/>
            <person name="Marck C."/>
            <person name="Goffeau A."/>
            <person name="Barbe V."/>
            <person name="Baret P."/>
            <person name="Baronian K."/>
            <person name="Beier S."/>
            <person name="Bleykasten C."/>
            <person name="Bode R."/>
            <person name="Casaregola S."/>
            <person name="Despons L."/>
            <person name="Fairhead C."/>
            <person name="Giersberg M."/>
            <person name="Gierski P."/>
            <person name="Hahnel U."/>
            <person name="Hartmann A."/>
            <person name="Jankowska D."/>
            <person name="Jubin C."/>
            <person name="Jung P."/>
            <person name="Lafontaine I."/>
            <person name="Leh-Louis V."/>
            <person name="Lemaire M."/>
            <person name="Marcet-Houben M."/>
            <person name="Mascher M."/>
            <person name="Morel G."/>
            <person name="Richard G.-F."/>
            <person name="Riechen J."/>
            <person name="Sacerdot C."/>
            <person name="Sarkar A."/>
            <person name="Savel G."/>
            <person name="Schacherer J."/>
            <person name="Sherman D."/>
            <person name="Straub M.-L."/>
            <person name="Stein N."/>
            <person name="Thierry A."/>
            <person name="Trautwein-Schult A."/>
            <person name="Westhof E."/>
            <person name="Worch S."/>
            <person name="Dujon B."/>
            <person name="Souciet J.-L."/>
            <person name="Wincker P."/>
            <person name="Scholz U."/>
            <person name="Neuveglise N."/>
        </authorList>
    </citation>
    <scope>NUCLEOTIDE SEQUENCE</scope>
    <source>
        <strain evidence="13">LS3</strain>
    </source>
</reference>
<feature type="compositionally biased region" description="Basic and acidic residues" evidence="11">
    <location>
        <begin position="4417"/>
        <end position="4428"/>
    </location>
</feature>
<evidence type="ECO:0000256" key="2">
    <source>
        <dbReference type="ARBA" id="ARBA00004642"/>
    </source>
</evidence>
<feature type="compositionally biased region" description="Basic and acidic residues" evidence="11">
    <location>
        <begin position="4316"/>
        <end position="4331"/>
    </location>
</feature>
<comment type="subcellular location">
    <subcellularLocation>
        <location evidence="1">Nucleus</location>
        <location evidence="1">Nucleolus</location>
    </subcellularLocation>
    <subcellularLocation>
        <location evidence="2">Nucleus</location>
        <location evidence="2">Nucleoplasm</location>
    </subcellularLocation>
</comment>
<name>A0A060T1F5_BLAAD</name>
<dbReference type="FunFam" id="3.40.50.300:FF:000582">
    <property type="entry name" value="Midasin"/>
    <property type="match status" value="1"/>
</dbReference>
<dbReference type="SMART" id="SM00382">
    <property type="entry name" value="AAA"/>
    <property type="match status" value="6"/>
</dbReference>
<reference evidence="13" key="1">
    <citation type="submission" date="2014-02" db="EMBL/GenBank/DDBJ databases">
        <authorList>
            <person name="Genoscope - CEA"/>
        </authorList>
    </citation>
    <scope>NUCLEOTIDE SEQUENCE</scope>
    <source>
        <strain evidence="13">LS3</strain>
    </source>
</reference>
<keyword evidence="5" id="KW-0597">Phosphoprotein</keyword>
<feature type="compositionally biased region" description="Polar residues" evidence="11">
    <location>
        <begin position="4429"/>
        <end position="4444"/>
    </location>
</feature>
<dbReference type="InterPro" id="IPR027417">
    <property type="entry name" value="P-loop_NTPase"/>
</dbReference>
<dbReference type="InterPro" id="IPR003593">
    <property type="entry name" value="AAA+_ATPase"/>
</dbReference>
<keyword evidence="8 10" id="KW-0143">Chaperone</keyword>
<dbReference type="PROSITE" id="PS50234">
    <property type="entry name" value="VWFA"/>
    <property type="match status" value="1"/>
</dbReference>
<dbReference type="FunFam" id="3.40.50.300:FF:000712">
    <property type="entry name" value="Midasin"/>
    <property type="match status" value="1"/>
</dbReference>
<dbReference type="Gene3D" id="3.40.50.300">
    <property type="entry name" value="P-loop containing nucleotide triphosphate hydrolases"/>
    <property type="match status" value="6"/>
</dbReference>
<dbReference type="GO" id="GO:0000027">
    <property type="term" value="P:ribosomal large subunit assembly"/>
    <property type="evidence" value="ECO:0007669"/>
    <property type="project" value="InterPro"/>
</dbReference>
<dbReference type="FunFam" id="3.40.50.300:FF:001053">
    <property type="entry name" value="Midasin"/>
    <property type="match status" value="1"/>
</dbReference>
<dbReference type="PhylomeDB" id="A0A060T1F5"/>
<gene>
    <name evidence="13" type="ORF">GNLVRS02_ARAD1C20064g</name>
</gene>
<keyword evidence="7 10" id="KW-0067">ATP-binding</keyword>
<proteinExistence type="inferred from homology"/>
<evidence type="ECO:0000256" key="6">
    <source>
        <dbReference type="ARBA" id="ARBA00022741"/>
    </source>
</evidence>
<dbReference type="GO" id="GO:0000055">
    <property type="term" value="P:ribosomal large subunit export from nucleus"/>
    <property type="evidence" value="ECO:0007669"/>
    <property type="project" value="TreeGrafter"/>
</dbReference>
<dbReference type="FunFam" id="3.40.50.300:FF:000142">
    <property type="entry name" value="Midasin"/>
    <property type="match status" value="1"/>
</dbReference>
<sequence>MGANQMEDIVPLNLDQAHERLDRLLKEYGLDLNAPKLEAPISSASLDSLVQFALDSRTIELVLSAYQPLFLLIVAKWVTESTKERQILHLLARIVSVYPQCVPLVELFLSHNLRHQHIFTVSAQDSNLLLTLLAMYRLLKFDHDRFSPFIDPKTVFSLLEDTTVSSATRYLAVRVLALHFKISEAKREQWIYKYVGDNSEPIDASFEQFNSIDLRFLPLAEAKRISQATELVARYASEPVPVDQGLASSSLPECPLLVNIGGVLLPRIGQISPLPTINSKFVSIPTSKKALTNLADALLSSKPVLLNGLAGSGKTYYVDELAKRFGAHESLVRIHLGDQTDAKILIGTYTTGKKPGSFEWHPGILTVAVKEGRWVLIEDIDKAPTEILSVLLPLLEKRELMIPSRGETVKAARGFRIFGTVRTSAKSSTEAGEGDATAHTIPHLVGQHLWSHVHLPVPSKEELRLIIDKRLPLLRNISQKFVSAFEQVEAAMHQSRFASLSKSQARPVSTRDLIKWATRSHKNLQHQGVTSPDTPLSSETYDYIFAEAMDCFTGSIALLPAKAYISEILGGALDISSARIELYLRKHIPTLSDNSTQLHVGRTTLQKSAMVKRNKRQNFALTNHSKRLLEQLGQAVSNAEPLLLVGETGTGKTTVVQYLANCVNKKLVVINVSQQTESGDLLGSYKPVDAMMIAAPLREEFDELFEATFSSKKNEKFSTLLNKWFKKKSWNKVVESWKAAIKTAKESLNADTVDDSGPKKKRRLDASLKEGLVRRWEKFHDNVSAFETQIKMDSGSIYFSFVEGSLVRAIRNGDWVLLDEVNLASPDTLESIAELLGESPSITLSEKGDAEAIRAHPDFRLFACMNPATDVGKRDLPPALRTRFTELYVASPDQDIEDLLMIVHKYIGSVAMSDEWVVHDVAELYLEAKRLSEENKVVDGANQKPHFSIRTLSRTLVYAALITPIYGLRRSLYEGFCMSFLTLLDQKSEAILEPLISKHILGRLRNAKSIMSQIPAMPKADNGAEYVQFKHYWLQKGPEEPLEQPEYIITPFVEKNLLNLARATAGRSFPILIQGPTSSGKTSMIKYLAMRSGHKFVRINNHEHTDLQEYLGTYVSDDTGQLKFREGILVEALRNGYWIVLDELNLAPTDVLEALNRLLDDNRELLIPDTQEIVRPHPEFMLFATQNPPGLYGGRKVLSRAFRNRFLELHFDDIPQDELEIILHQRCRIAPSYAKRIVDVYRELSVMRQSTRVFEQKNSFATLRDLFRWAGRDADNKEQLALHGYMLLAERARTSDDKLIVKNAIEKVMRVPLNPDKEYDALMDHSIVERLNSVVWTNGMRRLFVLVSEAVKNNEPVLLVGETGCGKTTVCQILADIQSKQLHIVNAHQNTETGDIIGAQRPVRNRSEAQDALRYKLRFALEQGGVKANEDVSLDELKSAYASLDKTSLDQDLVVELSQLLDREKALFEWSDGSLVVALKAGDPFLLDEISLADDSVLERLNSVLEPERTIFLSEKGTSQEDSTVTAKDGFQFFATMNPGGDYGKKELSPALRNRFTEIWVPSMDDFDDVMMIVKSRLEAPLHRFAKPIVEFSEWFGVTFDNGSSTSGLVSLRDILAWTSFVNQTSHLISPELSVFHGACMVFIDSVGSTHSASMAQSPEILKRNRLNCVEKMSELVGVNFAPEYQKVFDVSVSPQSLAIGPFSIPRDKSSTSLGGFSLNAPTTALNALRVLRGMQLRKPVLLEGSPGVGKTSLITAIAEATGQKLTRINLSEQTDLIDLFGADAPAGNSAGEFAWKDAPFLRAMQQGEWVLLDEMNLASQSVLEGLNACLDHRGEAYIPELDKTFKSHPNFTVFAAQNPQIQGGGRKGLPKSFLNRFTVVYVDTLTLADLQTIAKHLYRSVDADIVDRLLQYVLDLDYSVNVTRKLGMVGGPFEFNLRDVMRWLSLMCKEEDTTVINPYEFFEVVIQGRFRTVECRKTAKGLFETYFGPMPDRELFFNDTAEFIQAGRSVLHKKDQGRFEVSSSLLPLQCNTGALETAITCVQNSWPLILVGPANSGKSSVIKYLAGVSGVKLHEFSMNGDVDSTDLLGGYEQVDIAHKSFQVWNEAELLAQDLISLIVDDKRYPKSYLSFPLRILSSQESHEDVKALQDILTEMPRFDDESNSRLQSLYDQVVAISNEASSQQTVRFQWFDGILLQAVSEGHWLVLDNANLCNASVLDRLNSLLEPNGSLIVNECSLENGEPRVVVPHKNFRLFLTVDPKFGELSRAMRNRGIELYLDDLQDRATPFDKELLGLETVSEPQLEKLSVKDSTMAPVSKHIGINESAMTYFAAIVNGSQRYEDSHSFAAMAINFMSLSDVQLVSKWRLLEAANSRTSSVAEQIESWVGSLEHSPYAGLLTQSYSGADAKYGKLSPIASPYMRRQMKFTSEEMFALLLVCQLGESVGSLLKEVKHKAEVQNPSQMTYLVKSAALANGRILKHPVRVPVYSVAEAIVAFAGSVTLVFDQTDKMPLFYGIYKGLQVARDVATMTDGSAVDESQLHVYRSILESWMQSQPWGALQEPLLQLQQVIGQFSDQLELSSGTSMARIWSRYSLSQPKTAHGWKLYHRMQKVASEFDFVSSQLYSDSKTSIAELRHAILHVMRDLCIVKEPIGFEGIIETLENKIELLQQQLKEFVDKRTHIFQEAFTRLFLNVEISDYVDNRHFNTLVELCQLSNVPTQHLTEYTKSHDLYMPALATIWGFDDDALGSHIVGPSRDELFSSILDACSQFGAVPANDYMQAFEDFKQFSTYWVQNMGQVVRPKKPVFGAMLSSLLSKVVDLHEGSEGKEKAIFESVSHGWLTPASQALQSGDLGIAWVLFSAGMIRLYVPDLPYDPAIKQHVDQLLYDSHMRSHNLNVQAIQLLRHVLYGGEESAILSAYKRIISLEEAPKEETTVHRPSPSQIGNLSQELNSIVSSSIGEASVRELLQSDPERIQNWQISVLQFVKRVSMQYPYYADLTKLLEGFIFGLKLGFAMHTDALLHSSALYWMNDPFIISDLSKLESEISSLNLKQHGPNIVLHALDLILLNAQTHGYDKCAHVADQVFSGVHVKWYAEQLKLEEEQRAKEAVYDIEDAEKDLAQDFNRIFPDYEGDFEEFSASTNKRGSEDVYYGVASRYLRLFNKDNATSESLKSVIVRGSKVLESVTVDQLDQFSDNNVHTAGSTILLLASVFDDVQRGGDESSFNFYHDSKLRETMRVVEVIRSVKFHTLELLKRWPEHAVLQNISMSCQELLQYSVQTPVARFLQKVEQIFMLITDWERYASKEVSMSLHISKLSGLIISWRKLELSTWSNLFEFELRQLEQGDLAKWWFHLYESIIIKAVDADTSMDSDYIVELVRTITVFLTSSSRGQFRSRLDMLNAFKNDVALRSKGNSTGSAIAGALNNIISFYELYAPMISETIAKETKALKKEIEEVILLASWKDTNADALKESARKSHHKLHKIIRKYREVISEKVTPLFDAAPAVSEPSEFAEQAPIGKEPTCNRPSSLVESIQVYLDRRDILKRWRTVELLHSKSFDLQQSEMPLLKPFVTETLEDAEQLRKETPSVLNDETKKIVSSLRAEKGKLLSETIKSLRLSGLATTVKKSVAESQKSVSDILARAPSNPTHYKECGDSYFYRLLEMFPRLQASVIGSESDVPHSDLQRAFAISQNLLDALTRHRKSTVGLVEGFNTVRMAESELQEVTALVSSDDYLIQSSRDLECWRWTLLWLPQVLQFAGDIVDSCSTFDDKAPKRSQFDMLQSRAQDMYARFQTLYGDSTLATNQKEIACQSILKDLQVMKEDLVRFTTSSSNYAYPAEMVISWIDDKLSDLSQSTDLNSANDDTLELLEKDITGLCNSILVIAQEVSKLGQDFSEPGNDGWFKDTHKRLEKMAAVLRQSKIVSLIRSMLNRMLSLGCKDAVTLVSTAMPFVHEYSKLCKVVQFKAQTYCRDLSKSSYMLSSMLYNLATNGFCTPQEESNEEPQDSGQTKEGTGLGDGSGAQDSKDPGDEEDLNEHAQTANDEADDDDKEKEDGEEDNAVDIEGDMEGQLEDAPDQEGDDEGENEEENELDEEVGDIDDLDPNAVDEKMWDEESSKEKEKQSDKVEGTSADDAQGIDDQNDNQQDDKDNDAENDNENDQVDEKVDDDENADEEEDVGEQEDDVQQQSKEDLEEQAQQGDALELPENMDIDDDENDDNAKDDMNEDVEDMDEMDDMNDMNDMNDDMNEDVKDEENDDTENMDTMDQQDGENDEEDADMADQDGEEDQAETEQNGEVDEEPQAEQDADQMDEDQHDQDPENKDQDTAERTETTNLEMEDSAIQQEAGNDDQQQDSGTKGTETSEVQGEGSQDVPDAEDTSFGGANANVTKDQKEKEEPMEDKSRQQANESLKNLGDALKEFYKRRQEIQESSTQDDTAQDTSNTRPDEFEHVEEGQSSERDTQALGSADQDQAQRIDDQMAIEEDDEEENVLPDDATATKQEPTEDHGEGDGDAMDEDGTGNVKETEEEEKDDDYKDRIKMERFDDTMESIEVPESTVDAKSEFSTVQSLSTQEAMALWKKHESAVHDLSLSLCEQLRLILEPTKATKMRGDYKTGKRLNMRRIIPYIASQFKKDKIWMRRTKPSKREYKIMIALDDSKSMAESQETVDLAFQTISLVSKALTQLEAGQLAVTRFGEDTDVVHPFERPFTSQSGPEVLRWFGFDQTRTDMRKLVEKSLRAFEDASLGSSSEWQLEIIISDGVCEDHDTLRRLIRRAREEKIMMVFIVVDGINQQGSITDMNQANYEFDANGVPKLKMTRYLDTFPFDYYVIVRDIYELPHVLSLVLRQYFSEMAE</sequence>
<evidence type="ECO:0000256" key="5">
    <source>
        <dbReference type="ARBA" id="ARBA00022553"/>
    </source>
</evidence>
<protein>
    <recommendedName>
        <fullName evidence="4 10">Midasin</fullName>
    </recommendedName>
</protein>
<keyword evidence="6 10" id="KW-0547">Nucleotide-binding</keyword>
<dbReference type="InterPro" id="IPR012099">
    <property type="entry name" value="Midasin"/>
</dbReference>
<evidence type="ECO:0000256" key="10">
    <source>
        <dbReference type="PIRNR" id="PIRNR010340"/>
    </source>
</evidence>
<evidence type="ECO:0000256" key="9">
    <source>
        <dbReference type="ARBA" id="ARBA00023242"/>
    </source>
</evidence>
<feature type="compositionally biased region" description="Polar residues" evidence="11">
    <location>
        <begin position="4353"/>
        <end position="4369"/>
    </location>
</feature>
<evidence type="ECO:0000256" key="8">
    <source>
        <dbReference type="ARBA" id="ARBA00023186"/>
    </source>
</evidence>
<dbReference type="Pfam" id="PF17865">
    <property type="entry name" value="AAA_lid_5"/>
    <property type="match status" value="1"/>
</dbReference>
<dbReference type="PROSITE" id="PS00675">
    <property type="entry name" value="SIGMA54_INTERACT_1"/>
    <property type="match status" value="1"/>
</dbReference>
<feature type="compositionally biased region" description="Basic and acidic residues" evidence="11">
    <location>
        <begin position="4390"/>
        <end position="4404"/>
    </location>
</feature>
<accession>A0A060T1F5</accession>
<dbReference type="PIRSF" id="PIRSF010340">
    <property type="entry name" value="Midasin"/>
    <property type="match status" value="1"/>
</dbReference>
<evidence type="ECO:0000256" key="7">
    <source>
        <dbReference type="ARBA" id="ARBA00022840"/>
    </source>
</evidence>
<dbReference type="GO" id="GO:0005730">
    <property type="term" value="C:nucleolus"/>
    <property type="evidence" value="ECO:0007669"/>
    <property type="project" value="UniProtKB-SubCell"/>
</dbReference>
<organism evidence="13">
    <name type="scientific">Blastobotrys adeninivorans</name>
    <name type="common">Yeast</name>
    <name type="synonym">Arxula adeninivorans</name>
    <dbReference type="NCBI Taxonomy" id="409370"/>
    <lineage>
        <taxon>Eukaryota</taxon>
        <taxon>Fungi</taxon>
        <taxon>Dikarya</taxon>
        <taxon>Ascomycota</taxon>
        <taxon>Saccharomycotina</taxon>
        <taxon>Dipodascomycetes</taxon>
        <taxon>Dipodascales</taxon>
        <taxon>Trichomonascaceae</taxon>
        <taxon>Blastobotrys</taxon>
    </lineage>
</organism>
<feature type="domain" description="VWFA" evidence="12">
    <location>
        <begin position="4650"/>
        <end position="4845"/>
    </location>
</feature>
<feature type="compositionally biased region" description="Acidic residues" evidence="11">
    <location>
        <begin position="4149"/>
        <end position="4185"/>
    </location>
</feature>
<feature type="compositionally biased region" description="Acidic residues" evidence="11">
    <location>
        <begin position="4044"/>
        <end position="4103"/>
    </location>
</feature>
<dbReference type="PANTHER" id="PTHR48103">
    <property type="entry name" value="MIDASIN-RELATED"/>
    <property type="match status" value="1"/>
</dbReference>
<dbReference type="InterPro" id="IPR011704">
    <property type="entry name" value="ATPase_dyneun-rel_AAA"/>
</dbReference>
<dbReference type="CDD" id="cd01460">
    <property type="entry name" value="vWA_midasin"/>
    <property type="match status" value="1"/>
</dbReference>
<dbReference type="GO" id="GO:0005524">
    <property type="term" value="F:ATP binding"/>
    <property type="evidence" value="ECO:0007669"/>
    <property type="project" value="UniProtKB-KW"/>
</dbReference>
<keyword evidence="9 10" id="KW-0539">Nucleus</keyword>
<dbReference type="FunFam" id="3.40.50.300:FF:001368">
    <property type="entry name" value="Midasin"/>
    <property type="match status" value="1"/>
</dbReference>
<dbReference type="EMBL" id="HG937693">
    <property type="protein sequence ID" value="CDP34768.1"/>
    <property type="molecule type" value="Genomic_DNA"/>
</dbReference>
<feature type="compositionally biased region" description="Acidic residues" evidence="11">
    <location>
        <begin position="4480"/>
        <end position="4492"/>
    </location>
</feature>
<dbReference type="GO" id="GO:0005654">
    <property type="term" value="C:nucleoplasm"/>
    <property type="evidence" value="ECO:0007669"/>
    <property type="project" value="UniProtKB-SubCell"/>
</dbReference>
<dbReference type="InterPro" id="IPR048617">
    <property type="entry name" value="MDN1_AAA_lid_4"/>
</dbReference>
<dbReference type="Pfam" id="PF17867">
    <property type="entry name" value="AAA_lid_7"/>
    <property type="match status" value="3"/>
</dbReference>
<feature type="compositionally biased region" description="Acidic residues" evidence="11">
    <location>
        <begin position="4224"/>
        <end position="4315"/>
    </location>
</feature>
<evidence type="ECO:0000256" key="3">
    <source>
        <dbReference type="ARBA" id="ARBA00007188"/>
    </source>
</evidence>
<dbReference type="Pfam" id="PF07728">
    <property type="entry name" value="AAA_5"/>
    <property type="match status" value="8"/>
</dbReference>
<feature type="compositionally biased region" description="Basic and acidic residues" evidence="11">
    <location>
        <begin position="4107"/>
        <end position="4128"/>
    </location>
</feature>
<comment type="function">
    <text evidence="10">Nuclear chaperone required for maturation and nuclear export of pre-60S ribosome subunits.</text>
</comment>
<dbReference type="InterPro" id="IPR025662">
    <property type="entry name" value="Sigma_54_int_dom_ATP-bd_1"/>
</dbReference>
<feature type="region of interest" description="Disordered" evidence="11">
    <location>
        <begin position="3996"/>
        <end position="4538"/>
    </location>
</feature>
<feature type="compositionally biased region" description="Basic and acidic residues" evidence="11">
    <location>
        <begin position="4445"/>
        <end position="4462"/>
    </location>
</feature>
<dbReference type="InterPro" id="IPR036465">
    <property type="entry name" value="vWFA_dom_sf"/>
</dbReference>
<evidence type="ECO:0000256" key="11">
    <source>
        <dbReference type="SAM" id="MobiDB-lite"/>
    </source>
</evidence>
<dbReference type="Pfam" id="PF21108">
    <property type="entry name" value="MDN1_4th"/>
    <property type="match status" value="1"/>
</dbReference>
<evidence type="ECO:0000313" key="13">
    <source>
        <dbReference type="EMBL" id="CDP34768.1"/>
    </source>
</evidence>